<dbReference type="Proteomes" id="UP000662904">
    <property type="component" value="Chromosome"/>
</dbReference>
<protein>
    <recommendedName>
        <fullName evidence="8">EamA domain-containing protein</fullName>
    </recommendedName>
</protein>
<evidence type="ECO:0000256" key="6">
    <source>
        <dbReference type="ARBA" id="ARBA00023136"/>
    </source>
</evidence>
<evidence type="ECO:0000256" key="5">
    <source>
        <dbReference type="ARBA" id="ARBA00022989"/>
    </source>
</evidence>
<evidence type="ECO:0000256" key="7">
    <source>
        <dbReference type="SAM" id="Phobius"/>
    </source>
</evidence>
<feature type="transmembrane region" description="Helical" evidence="7">
    <location>
        <begin position="168"/>
        <end position="189"/>
    </location>
</feature>
<dbReference type="PANTHER" id="PTHR32322">
    <property type="entry name" value="INNER MEMBRANE TRANSPORTER"/>
    <property type="match status" value="1"/>
</dbReference>
<evidence type="ECO:0000256" key="3">
    <source>
        <dbReference type="ARBA" id="ARBA00022475"/>
    </source>
</evidence>
<dbReference type="SUPFAM" id="SSF103481">
    <property type="entry name" value="Multidrug resistance efflux transporter EmrE"/>
    <property type="match status" value="2"/>
</dbReference>
<proteinExistence type="inferred from homology"/>
<dbReference type="Gene3D" id="1.10.3730.20">
    <property type="match status" value="1"/>
</dbReference>
<keyword evidence="5 7" id="KW-1133">Transmembrane helix</keyword>
<dbReference type="Pfam" id="PF00892">
    <property type="entry name" value="EamA"/>
    <property type="match status" value="2"/>
</dbReference>
<keyword evidence="4 7" id="KW-0812">Transmembrane</keyword>
<gene>
    <name evidence="9" type="ORF">H0A61_01395</name>
</gene>
<feature type="transmembrane region" description="Helical" evidence="7">
    <location>
        <begin position="77"/>
        <end position="98"/>
    </location>
</feature>
<dbReference type="AlphaFoldDB" id="A0A8A0RN69"/>
<comment type="subcellular location">
    <subcellularLocation>
        <location evidence="1">Cell membrane</location>
        <topology evidence="1">Multi-pass membrane protein</topology>
    </subcellularLocation>
</comment>
<feature type="transmembrane region" description="Helical" evidence="7">
    <location>
        <begin position="135"/>
        <end position="153"/>
    </location>
</feature>
<feature type="domain" description="EamA" evidence="8">
    <location>
        <begin position="14"/>
        <end position="89"/>
    </location>
</feature>
<evidence type="ECO:0000313" key="10">
    <source>
        <dbReference type="Proteomes" id="UP000662904"/>
    </source>
</evidence>
<dbReference type="PANTHER" id="PTHR32322:SF18">
    <property type="entry name" value="S-ADENOSYLMETHIONINE_S-ADENOSYLHOMOCYSTEINE TRANSPORTER"/>
    <property type="match status" value="1"/>
</dbReference>
<feature type="domain" description="EamA" evidence="8">
    <location>
        <begin position="104"/>
        <end position="243"/>
    </location>
</feature>
<reference evidence="9" key="1">
    <citation type="submission" date="2020-07" db="EMBL/GenBank/DDBJ databases">
        <title>Koleobacter methoxysyntrophicus gen. nov., sp. nov., a novel anaerobic bacterium isolated from deep subsurface oil field and proposal of Koleobacterales ord. nov. in the phylum Firmicutes.</title>
        <authorList>
            <person name="Sakamoto S."/>
            <person name="Tamaki H."/>
        </authorList>
    </citation>
    <scope>NUCLEOTIDE SEQUENCE</scope>
    <source>
        <strain evidence="9">NRmbB1</strain>
    </source>
</reference>
<sequence length="259" mass="29069">MSWKQIRVNKSLFAAKWPLILLLGTTGYCLNSISVYQAVRFTTTINTSFINAFNPILIAFVGYILHHERVTRVQFLGFVLSLAGVLCIIFQGNLGLIIRLKINPGDLFMVGSVIFWSIHTVLYKNKASGLPERPMFTLMMLGGLLITLPMTLLENRAYHWSWVSRIKTVHVLGILSLNIFPSVLAYQFWNGALKKISANRVGIFLYLIPLYTTAISILLFGESLRLYHILGGLLIFVGVLLVTSNGSEKNSEKVMLSQD</sequence>
<dbReference type="KEGG" id="kme:H0A61_01395"/>
<evidence type="ECO:0000256" key="4">
    <source>
        <dbReference type="ARBA" id="ARBA00022692"/>
    </source>
</evidence>
<dbReference type="EMBL" id="CP059066">
    <property type="protein sequence ID" value="QSQ09038.1"/>
    <property type="molecule type" value="Genomic_DNA"/>
</dbReference>
<evidence type="ECO:0000259" key="8">
    <source>
        <dbReference type="Pfam" id="PF00892"/>
    </source>
</evidence>
<keyword evidence="10" id="KW-1185">Reference proteome</keyword>
<dbReference type="GO" id="GO:0005886">
    <property type="term" value="C:plasma membrane"/>
    <property type="evidence" value="ECO:0007669"/>
    <property type="project" value="UniProtKB-SubCell"/>
</dbReference>
<dbReference type="InterPro" id="IPR037185">
    <property type="entry name" value="EmrE-like"/>
</dbReference>
<evidence type="ECO:0000256" key="2">
    <source>
        <dbReference type="ARBA" id="ARBA00007362"/>
    </source>
</evidence>
<dbReference type="InterPro" id="IPR000620">
    <property type="entry name" value="EamA_dom"/>
</dbReference>
<feature type="transmembrane region" description="Helical" evidence="7">
    <location>
        <begin position="201"/>
        <end position="220"/>
    </location>
</feature>
<dbReference type="InterPro" id="IPR050638">
    <property type="entry name" value="AA-Vitamin_Transporters"/>
</dbReference>
<comment type="similarity">
    <text evidence="2">Belongs to the EamA transporter family.</text>
</comment>
<organism evidence="9 10">
    <name type="scientific">Koleobacter methoxysyntrophicus</name>
    <dbReference type="NCBI Taxonomy" id="2751313"/>
    <lineage>
        <taxon>Bacteria</taxon>
        <taxon>Bacillati</taxon>
        <taxon>Bacillota</taxon>
        <taxon>Clostridia</taxon>
        <taxon>Koleobacterales</taxon>
        <taxon>Koleobacteraceae</taxon>
        <taxon>Koleobacter</taxon>
    </lineage>
</organism>
<keyword evidence="3" id="KW-1003">Cell membrane</keyword>
<feature type="transmembrane region" description="Helical" evidence="7">
    <location>
        <begin position="45"/>
        <end position="65"/>
    </location>
</feature>
<name>A0A8A0RN69_9FIRM</name>
<feature type="transmembrane region" description="Helical" evidence="7">
    <location>
        <begin position="226"/>
        <end position="243"/>
    </location>
</feature>
<evidence type="ECO:0000313" key="9">
    <source>
        <dbReference type="EMBL" id="QSQ09038.1"/>
    </source>
</evidence>
<keyword evidence="6 7" id="KW-0472">Membrane</keyword>
<feature type="transmembrane region" description="Helical" evidence="7">
    <location>
        <begin position="104"/>
        <end position="123"/>
    </location>
</feature>
<evidence type="ECO:0000256" key="1">
    <source>
        <dbReference type="ARBA" id="ARBA00004651"/>
    </source>
</evidence>
<feature type="transmembrane region" description="Helical" evidence="7">
    <location>
        <begin position="20"/>
        <end position="39"/>
    </location>
</feature>
<accession>A0A8A0RN69</accession>